<dbReference type="Proteomes" id="UP000242414">
    <property type="component" value="Unassembled WGS sequence"/>
</dbReference>
<accession>A0A1X0REY5</accession>
<organism evidence="1">
    <name type="scientific">Rhizopus microsporus var. microsporus</name>
    <dbReference type="NCBI Taxonomy" id="86635"/>
    <lineage>
        <taxon>Eukaryota</taxon>
        <taxon>Fungi</taxon>
        <taxon>Fungi incertae sedis</taxon>
        <taxon>Mucoromycota</taxon>
        <taxon>Mucoromycotina</taxon>
        <taxon>Mucoromycetes</taxon>
        <taxon>Mucorales</taxon>
        <taxon>Mucorineae</taxon>
        <taxon>Rhizopodaceae</taxon>
        <taxon>Rhizopus</taxon>
    </lineage>
</organism>
<name>A0A1X0REY5_RHIZD</name>
<protein>
    <submittedName>
        <fullName evidence="1">Uncharacterized protein</fullName>
    </submittedName>
</protein>
<dbReference type="OrthoDB" id="2282826at2759"/>
<dbReference type="EMBL" id="KV921865">
    <property type="protein sequence ID" value="ORE10438.1"/>
    <property type="molecule type" value="Genomic_DNA"/>
</dbReference>
<sequence>MSTSVPQLKSFIEALLYNASTELVNNMENTKCLAEHKAECRFVKGIFLVMANMVNKLPSMTHSKATFNYKVLHPCFEATVNLLCHTFHPRPYYVPDEEPLEAMIQQLVPIGSKIDRRKVYNADGIIRLREFYDIEGSLAGDGRPLPE</sequence>
<dbReference type="AlphaFoldDB" id="A0A1X0REY5"/>
<reference evidence="1" key="1">
    <citation type="journal article" date="2016" name="Proc. Natl. Acad. Sci. U.S.A.">
        <title>Lipid metabolic changes in an early divergent fungus govern the establishment of a mutualistic symbiosis with endobacteria.</title>
        <authorList>
            <person name="Lastovetsky O.A."/>
            <person name="Gaspar M.L."/>
            <person name="Mondo S.J."/>
            <person name="LaButti K.M."/>
            <person name="Sandor L."/>
            <person name="Grigoriev I.V."/>
            <person name="Henry S.A."/>
            <person name="Pawlowska T.E."/>
        </authorList>
    </citation>
    <scope>NUCLEOTIDE SEQUENCE [LARGE SCALE GENOMIC DNA]</scope>
    <source>
        <strain evidence="1">ATCC 52814</strain>
    </source>
</reference>
<gene>
    <name evidence="1" type="ORF">BCV72DRAFT_332926</name>
</gene>
<evidence type="ECO:0000313" key="1">
    <source>
        <dbReference type="EMBL" id="ORE10438.1"/>
    </source>
</evidence>
<proteinExistence type="predicted"/>
<dbReference type="VEuPathDB" id="FungiDB:BCV72DRAFT_332926"/>